<accession>A0A3B5Z5D1</accession>
<evidence type="ECO:0000259" key="1">
    <source>
        <dbReference type="Pfam" id="PF24750"/>
    </source>
</evidence>
<reference evidence="2" key="2">
    <citation type="submission" date="2018-10" db="UniProtKB">
        <authorList>
            <consortium name="EnsemblPlants"/>
        </authorList>
    </citation>
    <scope>IDENTIFICATION</scope>
</reference>
<reference evidence="2" key="1">
    <citation type="submission" date="2018-08" db="EMBL/GenBank/DDBJ databases">
        <authorList>
            <person name="Rossello M."/>
        </authorList>
    </citation>
    <scope>NUCLEOTIDE SEQUENCE [LARGE SCALE GENOMIC DNA]</scope>
    <source>
        <strain evidence="2">cv. Chinese Spring</strain>
    </source>
</reference>
<dbReference type="Gramene" id="TraesCS1B03G1241700.1">
    <property type="protein sequence ID" value="TraesCS1B03G1241700.1.CDS1"/>
    <property type="gene ID" value="TraesCS1B03G1241700"/>
</dbReference>
<keyword evidence="3" id="KW-1185">Reference proteome</keyword>
<protein>
    <recommendedName>
        <fullName evidence="1">F-box protein At3g26010-like beta-propeller domain-containing protein</fullName>
    </recommendedName>
</protein>
<dbReference type="InterPro" id="IPR056592">
    <property type="entry name" value="Beta-prop_At3g26010-like"/>
</dbReference>
<dbReference type="Pfam" id="PF24750">
    <property type="entry name" value="b-prop_At3g26010-like"/>
    <property type="match status" value="1"/>
</dbReference>
<dbReference type="Gramene" id="TraesCAD_scaffold_032702_01G000100.1">
    <property type="protein sequence ID" value="TraesCAD_scaffold_032702_01G000100.1"/>
    <property type="gene ID" value="TraesCAD_scaffold_032702_01G000100"/>
</dbReference>
<dbReference type="PANTHER" id="PTHR35546">
    <property type="entry name" value="F-BOX PROTEIN INTERACTION DOMAIN PROTEIN-RELATED"/>
    <property type="match status" value="1"/>
</dbReference>
<feature type="domain" description="F-box protein At3g26010-like beta-propeller" evidence="1">
    <location>
        <begin position="8"/>
        <end position="152"/>
    </location>
</feature>
<evidence type="ECO:0000313" key="3">
    <source>
        <dbReference type="Proteomes" id="UP000019116"/>
    </source>
</evidence>
<dbReference type="Gramene" id="TraesCS1B02G463200.1">
    <property type="protein sequence ID" value="TraesCS1B02G463200.1.cds1"/>
    <property type="gene ID" value="TraesCS1B02G463200"/>
</dbReference>
<dbReference type="PANTHER" id="PTHR35546:SF18">
    <property type="entry name" value="F-BOX DOMAIN-CONTAINING PROTEIN"/>
    <property type="match status" value="1"/>
</dbReference>
<evidence type="ECO:0000313" key="2">
    <source>
        <dbReference type="EnsemblPlants" id="TraesCS1B02G463200.1.cds1"/>
    </source>
</evidence>
<dbReference type="Gramene" id="TraesCLE_scaffold_044656_01G000400.1">
    <property type="protein sequence ID" value="TraesCLE_scaffold_044656_01G000400.1"/>
    <property type="gene ID" value="TraesCLE_scaffold_044656_01G000400"/>
</dbReference>
<dbReference type="AlphaFoldDB" id="A0A3B5Z5D1"/>
<dbReference type="InterPro" id="IPR055290">
    <property type="entry name" value="At3g26010-like"/>
</dbReference>
<proteinExistence type="predicted"/>
<dbReference type="Proteomes" id="UP000019116">
    <property type="component" value="Chromosome 1B"/>
</dbReference>
<name>A0A3B5Z5D1_WHEAT</name>
<sequence>MIGEESGCVYFNGSLHLAVCHPAVKVDREGVVRSMVTFDAEGETWRRIRMPNTSNHGFFGLSRGRLYTARVENQGKCRLWVWVLEDHATGLWTLRCTASILQLLGSPCRAPNEFYQPVAIHPECNNLIFLQDVAPEALLMSYNMDTGELDVVCSLGDRWAQRFHPYTPCFVERPPVPP</sequence>
<dbReference type="STRING" id="4565.A0A3B5Z5D1"/>
<organism evidence="2">
    <name type="scientific">Triticum aestivum</name>
    <name type="common">Wheat</name>
    <dbReference type="NCBI Taxonomy" id="4565"/>
    <lineage>
        <taxon>Eukaryota</taxon>
        <taxon>Viridiplantae</taxon>
        <taxon>Streptophyta</taxon>
        <taxon>Embryophyta</taxon>
        <taxon>Tracheophyta</taxon>
        <taxon>Spermatophyta</taxon>
        <taxon>Magnoliopsida</taxon>
        <taxon>Liliopsida</taxon>
        <taxon>Poales</taxon>
        <taxon>Poaceae</taxon>
        <taxon>BOP clade</taxon>
        <taxon>Pooideae</taxon>
        <taxon>Triticodae</taxon>
        <taxon>Triticeae</taxon>
        <taxon>Triticinae</taxon>
        <taxon>Triticum</taxon>
    </lineage>
</organism>
<dbReference type="SMR" id="A0A3B5Z5D1"/>
<dbReference type="EnsemblPlants" id="TraesCS1B02G463200.1">
    <property type="protein sequence ID" value="TraesCS1B02G463200.1.cds1"/>
    <property type="gene ID" value="TraesCS1B02G463200"/>
</dbReference>